<protein>
    <submittedName>
        <fullName evidence="1">Uncharacterized protein</fullName>
    </submittedName>
</protein>
<evidence type="ECO:0000313" key="1">
    <source>
        <dbReference type="EMBL" id="DAE21362.1"/>
    </source>
</evidence>
<name>A0A8S5QQS2_9CAUD</name>
<dbReference type="EMBL" id="BK015711">
    <property type="protein sequence ID" value="DAE21362.1"/>
    <property type="molecule type" value="Genomic_DNA"/>
</dbReference>
<accession>A0A8S5QQS2</accession>
<organism evidence="1">
    <name type="scientific">Siphoviridae sp. ctE6L85</name>
    <dbReference type="NCBI Taxonomy" id="2826202"/>
    <lineage>
        <taxon>Viruses</taxon>
        <taxon>Duplodnaviria</taxon>
        <taxon>Heunggongvirae</taxon>
        <taxon>Uroviricota</taxon>
        <taxon>Caudoviricetes</taxon>
    </lineage>
</organism>
<proteinExistence type="predicted"/>
<sequence length="83" mass="9269">MKCYKSGGCGVYENRSCYECPASKPEYLKRYEFPDKGLVEKLRLYGSTQPNGRMGDDCRIPKNVLLQAADRIEVLSGVRAASS</sequence>
<reference evidence="1" key="1">
    <citation type="journal article" date="2021" name="Proc. Natl. Acad. Sci. U.S.A.">
        <title>A Catalog of Tens of Thousands of Viruses from Human Metagenomes Reveals Hidden Associations with Chronic Diseases.</title>
        <authorList>
            <person name="Tisza M.J."/>
            <person name="Buck C.B."/>
        </authorList>
    </citation>
    <scope>NUCLEOTIDE SEQUENCE</scope>
    <source>
        <strain evidence="1">CtE6L85</strain>
    </source>
</reference>